<protein>
    <submittedName>
        <fullName evidence="2">Putative secreted peptide</fullName>
    </submittedName>
</protein>
<feature type="signal peptide" evidence="1">
    <location>
        <begin position="1"/>
        <end position="17"/>
    </location>
</feature>
<sequence>MVLLLLLLLLLLRLLMFRNIWRVLGYGNWQTMVVLTDLGHHLYVIIDLDSGRALDVTAGRHTQPYPHLAGRSGEELLFKLENVPVQRCTSFDRYAMIQCALRFIKHRSTDTVTTGNTSATEFGPTIGSPIRAAVTVCTVRLHADHVVDGGRGGVVHRFTLFTQQRIVFLHLFPVFVELLHQRHAFAANV</sequence>
<feature type="chain" id="PRO_5014604218" evidence="1">
    <location>
        <begin position="18"/>
        <end position="189"/>
    </location>
</feature>
<evidence type="ECO:0000256" key="1">
    <source>
        <dbReference type="SAM" id="SignalP"/>
    </source>
</evidence>
<proteinExistence type="predicted"/>
<name>A0A2M3ZNM4_9DIPT</name>
<dbReference type="EMBL" id="GGFM01009368">
    <property type="protein sequence ID" value="MBW30119.1"/>
    <property type="molecule type" value="Transcribed_RNA"/>
</dbReference>
<reference evidence="2" key="1">
    <citation type="submission" date="2018-01" db="EMBL/GenBank/DDBJ databases">
        <title>An insight into the sialome of Amazonian anophelines.</title>
        <authorList>
            <person name="Ribeiro J.M."/>
            <person name="Scarpassa V."/>
            <person name="Calvo E."/>
        </authorList>
    </citation>
    <scope>NUCLEOTIDE SEQUENCE</scope>
    <source>
        <tissue evidence="2">Salivary glands</tissue>
    </source>
</reference>
<dbReference type="AlphaFoldDB" id="A0A2M3ZNM4"/>
<accession>A0A2M3ZNM4</accession>
<keyword evidence="1" id="KW-0732">Signal</keyword>
<evidence type="ECO:0000313" key="2">
    <source>
        <dbReference type="EMBL" id="MBW30119.1"/>
    </source>
</evidence>
<organism evidence="2">
    <name type="scientific">Anopheles braziliensis</name>
    <dbReference type="NCBI Taxonomy" id="58242"/>
    <lineage>
        <taxon>Eukaryota</taxon>
        <taxon>Metazoa</taxon>
        <taxon>Ecdysozoa</taxon>
        <taxon>Arthropoda</taxon>
        <taxon>Hexapoda</taxon>
        <taxon>Insecta</taxon>
        <taxon>Pterygota</taxon>
        <taxon>Neoptera</taxon>
        <taxon>Endopterygota</taxon>
        <taxon>Diptera</taxon>
        <taxon>Nematocera</taxon>
        <taxon>Culicoidea</taxon>
        <taxon>Culicidae</taxon>
        <taxon>Anophelinae</taxon>
        <taxon>Anopheles</taxon>
    </lineage>
</organism>